<dbReference type="CDD" id="cd06587">
    <property type="entry name" value="VOC"/>
    <property type="match status" value="1"/>
</dbReference>
<dbReference type="EMBL" id="FO203431">
    <property type="protein sequence ID" value="CCH88716.1"/>
    <property type="molecule type" value="Genomic_DNA"/>
</dbReference>
<keyword evidence="3" id="KW-1185">Reference proteome</keyword>
<evidence type="ECO:0000313" key="3">
    <source>
        <dbReference type="Proteomes" id="UP000006461"/>
    </source>
</evidence>
<dbReference type="SUPFAM" id="SSF54593">
    <property type="entry name" value="Glyoxalase/Bleomycin resistance protein/Dihydroxybiphenyl dioxygenase"/>
    <property type="match status" value="1"/>
</dbReference>
<reference evidence="2 3" key="1">
    <citation type="journal article" date="2012" name="J. Bacteriol.">
        <title>Genome Sequence of Radiation-Resistant Modestobacter marinus Strain BC501, a Representative Actinobacterium That Thrives on Calcareous Stone Surfaces.</title>
        <authorList>
            <person name="Normand P."/>
            <person name="Gury J."/>
            <person name="Pujic P."/>
            <person name="Chouaia B."/>
            <person name="Crotti E."/>
            <person name="Brusetti L."/>
            <person name="Daffonchio D."/>
            <person name="Vacherie B."/>
            <person name="Barbe V."/>
            <person name="Medigue C."/>
            <person name="Calteau A."/>
            <person name="Ghodhbane-Gtari F."/>
            <person name="Essoussi I."/>
            <person name="Nouioui I."/>
            <person name="Abbassi-Ghozzi I."/>
            <person name="Gtari M."/>
        </authorList>
    </citation>
    <scope>NUCLEOTIDE SEQUENCE [LARGE SCALE GENOMIC DNA]</scope>
    <source>
        <strain evidence="3">BC 501</strain>
    </source>
</reference>
<organism evidence="2 3">
    <name type="scientific">Modestobacter italicus (strain DSM 44449 / CECT 9708 / BC 501)</name>
    <dbReference type="NCBI Taxonomy" id="2732864"/>
    <lineage>
        <taxon>Bacteria</taxon>
        <taxon>Bacillati</taxon>
        <taxon>Actinomycetota</taxon>
        <taxon>Actinomycetes</taxon>
        <taxon>Geodermatophilales</taxon>
        <taxon>Geodermatophilaceae</taxon>
        <taxon>Modestobacter</taxon>
    </lineage>
</organism>
<gene>
    <name evidence="2" type="ordered locus">MODMU_3303</name>
</gene>
<dbReference type="InterPro" id="IPR029068">
    <property type="entry name" value="Glyas_Bleomycin-R_OHBP_Dase"/>
</dbReference>
<name>I4EZA3_MODI5</name>
<dbReference type="PATRIC" id="fig|477641.3.peg.3125"/>
<proteinExistence type="predicted"/>
<dbReference type="Proteomes" id="UP000006461">
    <property type="component" value="Chromosome"/>
</dbReference>
<evidence type="ECO:0000313" key="2">
    <source>
        <dbReference type="EMBL" id="CCH88716.1"/>
    </source>
</evidence>
<dbReference type="InterPro" id="IPR037523">
    <property type="entry name" value="VOC_core"/>
</dbReference>
<dbReference type="eggNOG" id="COG0346">
    <property type="taxonomic scope" value="Bacteria"/>
</dbReference>
<dbReference type="OMA" id="CEPERAG"/>
<feature type="domain" description="VOC" evidence="1">
    <location>
        <begin position="2"/>
        <end position="112"/>
    </location>
</feature>
<dbReference type="OrthoDB" id="2453533at2"/>
<evidence type="ECO:0000259" key="1">
    <source>
        <dbReference type="PROSITE" id="PS51819"/>
    </source>
</evidence>
<sequence>MAVDRLLAVVPVSDLDAAVPWYERLFGRAPDNRPMPTLAEWRVTGNGWVQVHVDADRAGRSLLNLAVDDLPTHLAELRARDLVADDPQTVTKGVQLASVTDPDGNVVTLIGDFRVEY</sequence>
<dbReference type="PROSITE" id="PS51819">
    <property type="entry name" value="VOC"/>
    <property type="match status" value="1"/>
</dbReference>
<protein>
    <submittedName>
        <fullName evidence="2">Glyoxalase/bleomycin resistance protein/dioxygenase</fullName>
    </submittedName>
</protein>
<dbReference type="KEGG" id="mmar:MODMU_3303"/>
<dbReference type="AlphaFoldDB" id="I4EZA3"/>
<dbReference type="Gene3D" id="3.10.180.10">
    <property type="entry name" value="2,3-Dihydroxybiphenyl 1,2-Dioxygenase, domain 1"/>
    <property type="match status" value="1"/>
</dbReference>
<accession>I4EZA3</accession>
<dbReference type="HOGENOM" id="CLU_148021_1_0_11"/>
<dbReference type="STRING" id="477641.MODMU_3303"/>